<organism evidence="4 5">
    <name type="scientific">Heterodermia speciosa</name>
    <dbReference type="NCBI Taxonomy" id="116794"/>
    <lineage>
        <taxon>Eukaryota</taxon>
        <taxon>Fungi</taxon>
        <taxon>Dikarya</taxon>
        <taxon>Ascomycota</taxon>
        <taxon>Pezizomycotina</taxon>
        <taxon>Lecanoromycetes</taxon>
        <taxon>OSLEUM clade</taxon>
        <taxon>Lecanoromycetidae</taxon>
        <taxon>Caliciales</taxon>
        <taxon>Physciaceae</taxon>
        <taxon>Heterodermia</taxon>
    </lineage>
</organism>
<protein>
    <recommendedName>
        <fullName evidence="3">Enoyl reductase (ER) domain-containing protein</fullName>
    </recommendedName>
</protein>
<name>A0A8H3INN6_9LECA</name>
<reference evidence="4" key="1">
    <citation type="submission" date="2021-03" db="EMBL/GenBank/DDBJ databases">
        <authorList>
            <person name="Tagirdzhanova G."/>
        </authorList>
    </citation>
    <scope>NUCLEOTIDE SEQUENCE</scope>
</reference>
<dbReference type="Gene3D" id="3.90.180.10">
    <property type="entry name" value="Medium-chain alcohol dehydrogenases, catalytic domain"/>
    <property type="match status" value="1"/>
</dbReference>
<dbReference type="PANTHER" id="PTHR45348">
    <property type="entry name" value="HYPOTHETICAL OXIDOREDUCTASE (EUROFUNG)"/>
    <property type="match status" value="1"/>
</dbReference>
<accession>A0A8H3INN6</accession>
<dbReference type="Pfam" id="PF08240">
    <property type="entry name" value="ADH_N"/>
    <property type="match status" value="1"/>
</dbReference>
<dbReference type="Proteomes" id="UP000664521">
    <property type="component" value="Unassembled WGS sequence"/>
</dbReference>
<evidence type="ECO:0000256" key="2">
    <source>
        <dbReference type="ARBA" id="ARBA00023002"/>
    </source>
</evidence>
<keyword evidence="2" id="KW-0560">Oxidoreductase</keyword>
<dbReference type="SMART" id="SM00829">
    <property type="entry name" value="PKS_ER"/>
    <property type="match status" value="1"/>
</dbReference>
<dbReference type="Gene3D" id="3.40.50.720">
    <property type="entry name" value="NAD(P)-binding Rossmann-like Domain"/>
    <property type="match status" value="1"/>
</dbReference>
<evidence type="ECO:0000259" key="3">
    <source>
        <dbReference type="SMART" id="SM00829"/>
    </source>
</evidence>
<feature type="domain" description="Enoyl reductase (ER)" evidence="3">
    <location>
        <begin position="9"/>
        <end position="353"/>
    </location>
</feature>
<dbReference type="InterPro" id="IPR013154">
    <property type="entry name" value="ADH-like_N"/>
</dbReference>
<dbReference type="GO" id="GO:0016651">
    <property type="term" value="F:oxidoreductase activity, acting on NAD(P)H"/>
    <property type="evidence" value="ECO:0007669"/>
    <property type="project" value="InterPro"/>
</dbReference>
<dbReference type="EMBL" id="CAJPDS010000076">
    <property type="protein sequence ID" value="CAF9934642.1"/>
    <property type="molecule type" value="Genomic_DNA"/>
</dbReference>
<evidence type="ECO:0000313" key="5">
    <source>
        <dbReference type="Proteomes" id="UP000664521"/>
    </source>
</evidence>
<evidence type="ECO:0000256" key="1">
    <source>
        <dbReference type="ARBA" id="ARBA00008072"/>
    </source>
</evidence>
<dbReference type="AlphaFoldDB" id="A0A8H3INN6"/>
<comment type="similarity">
    <text evidence="1">Belongs to the zinc-containing alcohol dehydrogenase family.</text>
</comment>
<dbReference type="InterPro" id="IPR011032">
    <property type="entry name" value="GroES-like_sf"/>
</dbReference>
<dbReference type="PANTHER" id="PTHR45348:SF5">
    <property type="entry name" value="OXIDOREDUCTASE, PUTATIVE (AFU_ORTHOLOGUE AFUA_8G01420)-RELATED"/>
    <property type="match status" value="1"/>
</dbReference>
<proteinExistence type="inferred from homology"/>
<dbReference type="InterPro" id="IPR047122">
    <property type="entry name" value="Trans-enoyl_RdTase-like"/>
</dbReference>
<keyword evidence="5" id="KW-1185">Reference proteome</keyword>
<dbReference type="InterPro" id="IPR036291">
    <property type="entry name" value="NAD(P)-bd_dom_sf"/>
</dbReference>
<evidence type="ECO:0000313" key="4">
    <source>
        <dbReference type="EMBL" id="CAF9934642.1"/>
    </source>
</evidence>
<dbReference type="InterPro" id="IPR020843">
    <property type="entry name" value="ER"/>
</dbReference>
<dbReference type="OrthoDB" id="3233595at2759"/>
<sequence>MKEIIVHPGVRTEVKETAIPRPDAQQVVIKVIVSGTNPKDWKLPEYLPELSINQGDDIAGFIYAVGDEVTEFKPGDRVAAFHEVGTLGGSFAEYAVAWDHTTFHIPKNISFEEAATLPVCFMTSAVGLYYDLRLPSPWTPTDVRTPLVIYGGSSAVGAFAIKLAKLSNIHPIIAVAGAGAPFVETLIDRSKGDSIVDYRQSDDAVTAGIRDAVARAGCDRAEYAFDATTASNSWANIAGALSSTGNIAFVTYDWQGKGLSDKLKLTQTYVGWVHGSAGLLQGSDSNDSEEAKARLRLGAKQFGHAWFRLLGLGLREGWLTPHPHEVVEGGLDGVEEALTRLKAGKASAVKYVLRVSESDGL</sequence>
<gene>
    <name evidence="4" type="ORF">HETSPECPRED_009308</name>
</gene>
<dbReference type="SUPFAM" id="SSF51735">
    <property type="entry name" value="NAD(P)-binding Rossmann-fold domains"/>
    <property type="match status" value="1"/>
</dbReference>
<dbReference type="SUPFAM" id="SSF50129">
    <property type="entry name" value="GroES-like"/>
    <property type="match status" value="1"/>
</dbReference>
<dbReference type="CDD" id="cd08249">
    <property type="entry name" value="enoyl_reductase_like"/>
    <property type="match status" value="1"/>
</dbReference>
<comment type="caution">
    <text evidence="4">The sequence shown here is derived from an EMBL/GenBank/DDBJ whole genome shotgun (WGS) entry which is preliminary data.</text>
</comment>